<proteinExistence type="predicted"/>
<accession>A0A1I5YDN2</accession>
<sequence length="149" mass="17907">MIRLLQIAYDMPWLVECSEQLARAHEEVFHSLATIGQESVPSFNQEQFLDHIKKWVLETFSYIENVNNYEENQNSEREQEVLNYFKYLEDNHLPHFYVMVECLVREIGKDLYFLHSAGFSEEERNVIFYTYKEEQEIIQNEAEVANWQG</sequence>
<keyword evidence="2" id="KW-1185">Reference proteome</keyword>
<evidence type="ECO:0000313" key="2">
    <source>
        <dbReference type="Proteomes" id="UP000182762"/>
    </source>
</evidence>
<evidence type="ECO:0000313" key="1">
    <source>
        <dbReference type="EMBL" id="SFQ42298.1"/>
    </source>
</evidence>
<dbReference type="Proteomes" id="UP000182762">
    <property type="component" value="Unassembled WGS sequence"/>
</dbReference>
<dbReference type="RefSeq" id="WP_061803799.1">
    <property type="nucleotide sequence ID" value="NZ_FOXX01000002.1"/>
</dbReference>
<gene>
    <name evidence="1" type="ORF">SAMN02745910_01395</name>
</gene>
<protein>
    <submittedName>
        <fullName evidence="1">Uncharacterized protein</fullName>
    </submittedName>
</protein>
<dbReference type="EMBL" id="FOXX01000002">
    <property type="protein sequence ID" value="SFQ42298.1"/>
    <property type="molecule type" value="Genomic_DNA"/>
</dbReference>
<comment type="caution">
    <text evidence="1">The sequence shown here is derived from an EMBL/GenBank/DDBJ whole genome shotgun (WGS) entry which is preliminary data.</text>
</comment>
<dbReference type="GeneID" id="93710113"/>
<name>A0A1I5YDN2_9BACI</name>
<organism evidence="1 2">
    <name type="scientific">Priestia endophytica DSM 13796</name>
    <dbReference type="NCBI Taxonomy" id="1121089"/>
    <lineage>
        <taxon>Bacteria</taxon>
        <taxon>Bacillati</taxon>
        <taxon>Bacillota</taxon>
        <taxon>Bacilli</taxon>
        <taxon>Bacillales</taxon>
        <taxon>Bacillaceae</taxon>
        <taxon>Priestia</taxon>
    </lineage>
</organism>
<reference evidence="1 2" key="1">
    <citation type="submission" date="2016-10" db="EMBL/GenBank/DDBJ databases">
        <authorList>
            <person name="Varghese N."/>
            <person name="Submissions S."/>
        </authorList>
    </citation>
    <scope>NUCLEOTIDE SEQUENCE [LARGE SCALE GENOMIC DNA]</scope>
    <source>
        <strain evidence="1 2">DSM 13796</strain>
    </source>
</reference>